<gene>
    <name evidence="1" type="ORF">CON65_04295</name>
</gene>
<name>A0AA91VEG9_9BACI</name>
<dbReference type="AlphaFoldDB" id="A0AA91VEG9"/>
<sequence>MAVTFYVANNQDEIYQEKYGVYLEDEVHECLWKQAQGTRYDLNILIDLDPYRDKQFNVLKLKRLKRVSELLIRDYDESEVIEFAEGLYGLCVEALNTNRLAFALGD</sequence>
<accession>A0AA91VEG9</accession>
<protein>
    <submittedName>
        <fullName evidence="1">Uncharacterized protein</fullName>
    </submittedName>
</protein>
<proteinExistence type="predicted"/>
<evidence type="ECO:0000313" key="2">
    <source>
        <dbReference type="Proteomes" id="UP000221020"/>
    </source>
</evidence>
<dbReference type="Proteomes" id="UP000221020">
    <property type="component" value="Unassembled WGS sequence"/>
</dbReference>
<organism evidence="1 2">
    <name type="scientific">Bacillus pseudomycoides</name>
    <dbReference type="NCBI Taxonomy" id="64104"/>
    <lineage>
        <taxon>Bacteria</taxon>
        <taxon>Bacillati</taxon>
        <taxon>Bacillota</taxon>
        <taxon>Bacilli</taxon>
        <taxon>Bacillales</taxon>
        <taxon>Bacillaceae</taxon>
        <taxon>Bacillus</taxon>
        <taxon>Bacillus cereus group</taxon>
    </lineage>
</organism>
<dbReference type="EMBL" id="NVOR01000012">
    <property type="protein sequence ID" value="PED83792.1"/>
    <property type="molecule type" value="Genomic_DNA"/>
</dbReference>
<evidence type="ECO:0000313" key="1">
    <source>
        <dbReference type="EMBL" id="PED83792.1"/>
    </source>
</evidence>
<comment type="caution">
    <text evidence="1">The sequence shown here is derived from an EMBL/GenBank/DDBJ whole genome shotgun (WGS) entry which is preliminary data.</text>
</comment>
<reference evidence="1 2" key="1">
    <citation type="submission" date="2017-09" db="EMBL/GenBank/DDBJ databases">
        <title>Large-scale bioinformatics analysis of Bacillus genomes uncovers conserved roles of natural products in bacterial physiology.</title>
        <authorList>
            <consortium name="Agbiome Team Llc"/>
            <person name="Bleich R.M."/>
            <person name="Grubbs K.J."/>
            <person name="Santa Maria K.C."/>
            <person name="Allen S.E."/>
            <person name="Farag S."/>
            <person name="Shank E.A."/>
            <person name="Bowers A."/>
        </authorList>
    </citation>
    <scope>NUCLEOTIDE SEQUENCE [LARGE SCALE GENOMIC DNA]</scope>
    <source>
        <strain evidence="1 2">AFS092012</strain>
    </source>
</reference>
<dbReference type="RefSeq" id="WP_097896892.1">
    <property type="nucleotide sequence ID" value="NZ_NVOR01000012.1"/>
</dbReference>